<name>A0A150PVP5_SORCE</name>
<sequence length="127" mass="13632">MSAAPPAPSDGFACFAASLRRTTGAAGRELLPLVHPTFSSREGLLAQLGEAAGFSDARVEELVVSRREPPARLWELMLLTYDLAQLSPGEVESARRDFLDAVEALRDADGMVGCSVGLRQFTARKRG</sequence>
<comment type="caution">
    <text evidence="1">The sequence shown here is derived from an EMBL/GenBank/DDBJ whole genome shotgun (WGS) entry which is preliminary data.</text>
</comment>
<reference evidence="1 2" key="1">
    <citation type="submission" date="2014-02" db="EMBL/GenBank/DDBJ databases">
        <title>The small core and large imbalanced accessory genome model reveals a collaborative survival strategy of Sorangium cellulosum strains in nature.</title>
        <authorList>
            <person name="Han K."/>
            <person name="Peng R."/>
            <person name="Blom J."/>
            <person name="Li Y.-Z."/>
        </authorList>
    </citation>
    <scope>NUCLEOTIDE SEQUENCE [LARGE SCALE GENOMIC DNA]</scope>
    <source>
        <strain evidence="1 2">So0157-25</strain>
    </source>
</reference>
<protein>
    <submittedName>
        <fullName evidence="1">Uncharacterized protein</fullName>
    </submittedName>
</protein>
<organism evidence="1 2">
    <name type="scientific">Sorangium cellulosum</name>
    <name type="common">Polyangium cellulosum</name>
    <dbReference type="NCBI Taxonomy" id="56"/>
    <lineage>
        <taxon>Bacteria</taxon>
        <taxon>Pseudomonadati</taxon>
        <taxon>Myxococcota</taxon>
        <taxon>Polyangia</taxon>
        <taxon>Polyangiales</taxon>
        <taxon>Polyangiaceae</taxon>
        <taxon>Sorangium</taxon>
    </lineage>
</organism>
<dbReference type="AlphaFoldDB" id="A0A150PVP5"/>
<evidence type="ECO:0000313" key="1">
    <source>
        <dbReference type="EMBL" id="KYF59508.1"/>
    </source>
</evidence>
<accession>A0A150PVP5</accession>
<dbReference type="Proteomes" id="UP000075420">
    <property type="component" value="Unassembled WGS sequence"/>
</dbReference>
<dbReference type="EMBL" id="JELY01000410">
    <property type="protein sequence ID" value="KYF59508.1"/>
    <property type="molecule type" value="Genomic_DNA"/>
</dbReference>
<proteinExistence type="predicted"/>
<evidence type="ECO:0000313" key="2">
    <source>
        <dbReference type="Proteomes" id="UP000075420"/>
    </source>
</evidence>
<gene>
    <name evidence="1" type="ORF">BE08_15640</name>
</gene>